<comment type="caution">
    <text evidence="9">The sequence shown here is derived from an EMBL/GenBank/DDBJ whole genome shotgun (WGS) entry which is preliminary data.</text>
</comment>
<dbReference type="PROSITE" id="PS00523">
    <property type="entry name" value="SULFATASE_1"/>
    <property type="match status" value="1"/>
</dbReference>
<feature type="domain" description="Sulfatase N-terminal" evidence="8">
    <location>
        <begin position="27"/>
        <end position="386"/>
    </location>
</feature>
<evidence type="ECO:0000313" key="9">
    <source>
        <dbReference type="EMBL" id="MBK1875318.1"/>
    </source>
</evidence>
<comment type="cofactor">
    <cofactor evidence="1">
        <name>Ca(2+)</name>
        <dbReference type="ChEBI" id="CHEBI:29108"/>
    </cofactor>
</comment>
<feature type="signal peptide" evidence="7">
    <location>
        <begin position="1"/>
        <end position="24"/>
    </location>
</feature>
<keyword evidence="4 7" id="KW-0732">Signal</keyword>
<dbReference type="PANTHER" id="PTHR45953">
    <property type="entry name" value="IDURONATE 2-SULFATASE"/>
    <property type="match status" value="1"/>
</dbReference>
<evidence type="ECO:0000256" key="5">
    <source>
        <dbReference type="ARBA" id="ARBA00022801"/>
    </source>
</evidence>
<sequence>MLRTPHWLSSIFLILSAVASVADAKPKNVLLICVDDLRPELKSFGADYIKSPNIDRLAEQGRAFHRHYVNSPSCGPSRFTLLTGRYGTAKNDALFQRAKKMGASPEGVHPSMPEWFRSHGYTTVSVGKVSHHPGGLGGPDWDDPNVVEMPGAWDRNLMPTGTWQHPRGSMHGLAHGEIRVKAEDMALFQAEEGDDSIYPDGLITEEALRQLQELSEDDAPPFFMAVGIIRPHLPFGAPAKYLKMYDGVEIPPVPHPEKPKGLSTWHKSGEFMKYKRWERDPRTDEAFAIEVKRHYAACVTYADTQVGRILDQLEKSGRKDDTIVLLWGDHGWNLGEHAIWGKHNLFEEALRSPLVISYPGITRAGEKTDAIVETLDIFPTLCDLLEIPTPHFVQGESLRDQLEDPNADGHTALGYRGGARTLRTDNFRLTLHKSGGAELYDHRTEEAETRNVAADHPDLVEALSVALSEKLK</sequence>
<keyword evidence="5" id="KW-0378">Hydrolase</keyword>
<protein>
    <submittedName>
        <fullName evidence="9">Sulfatase</fullName>
    </submittedName>
</protein>
<evidence type="ECO:0000259" key="8">
    <source>
        <dbReference type="Pfam" id="PF00884"/>
    </source>
</evidence>
<feature type="chain" id="PRO_5037818170" evidence="7">
    <location>
        <begin position="25"/>
        <end position="472"/>
    </location>
</feature>
<evidence type="ECO:0000313" key="10">
    <source>
        <dbReference type="Proteomes" id="UP000617628"/>
    </source>
</evidence>
<dbReference type="SUPFAM" id="SSF53649">
    <property type="entry name" value="Alkaline phosphatase-like"/>
    <property type="match status" value="1"/>
</dbReference>
<evidence type="ECO:0000256" key="1">
    <source>
        <dbReference type="ARBA" id="ARBA00001913"/>
    </source>
</evidence>
<dbReference type="EMBL" id="JAENIL010000001">
    <property type="protein sequence ID" value="MBK1875318.1"/>
    <property type="molecule type" value="Genomic_DNA"/>
</dbReference>
<dbReference type="RefSeq" id="WP_200353533.1">
    <property type="nucleotide sequence ID" value="NZ_JAENIL010000001.1"/>
</dbReference>
<evidence type="ECO:0000256" key="4">
    <source>
        <dbReference type="ARBA" id="ARBA00022729"/>
    </source>
</evidence>
<name>A0A934VPA0_9BACT</name>
<dbReference type="AlphaFoldDB" id="A0A934VPA0"/>
<dbReference type="CDD" id="cd16030">
    <property type="entry name" value="iduronate-2-sulfatase"/>
    <property type="match status" value="1"/>
</dbReference>
<dbReference type="InterPro" id="IPR024607">
    <property type="entry name" value="Sulfatase_CS"/>
</dbReference>
<dbReference type="GO" id="GO:0005737">
    <property type="term" value="C:cytoplasm"/>
    <property type="evidence" value="ECO:0007669"/>
    <property type="project" value="TreeGrafter"/>
</dbReference>
<keyword evidence="10" id="KW-1185">Reference proteome</keyword>
<keyword evidence="6" id="KW-0106">Calcium</keyword>
<dbReference type="Proteomes" id="UP000617628">
    <property type="component" value="Unassembled WGS sequence"/>
</dbReference>
<dbReference type="GO" id="GO:0004423">
    <property type="term" value="F:iduronate-2-sulfatase activity"/>
    <property type="evidence" value="ECO:0007669"/>
    <property type="project" value="InterPro"/>
</dbReference>
<evidence type="ECO:0000256" key="3">
    <source>
        <dbReference type="ARBA" id="ARBA00022723"/>
    </source>
</evidence>
<gene>
    <name evidence="9" type="ORF">JIN87_00490</name>
</gene>
<keyword evidence="3" id="KW-0479">Metal-binding</keyword>
<dbReference type="GO" id="GO:0046872">
    <property type="term" value="F:metal ion binding"/>
    <property type="evidence" value="ECO:0007669"/>
    <property type="project" value="UniProtKB-KW"/>
</dbReference>
<evidence type="ECO:0000256" key="7">
    <source>
        <dbReference type="SAM" id="SignalP"/>
    </source>
</evidence>
<comment type="similarity">
    <text evidence="2">Belongs to the sulfatase family.</text>
</comment>
<dbReference type="InterPro" id="IPR000917">
    <property type="entry name" value="Sulfatase_N"/>
</dbReference>
<dbReference type="Pfam" id="PF00884">
    <property type="entry name" value="Sulfatase"/>
    <property type="match status" value="1"/>
</dbReference>
<dbReference type="InterPro" id="IPR035874">
    <property type="entry name" value="IDS"/>
</dbReference>
<reference evidence="9" key="1">
    <citation type="submission" date="2021-01" db="EMBL/GenBank/DDBJ databases">
        <title>Modified the classification status of verrucomicrobia.</title>
        <authorList>
            <person name="Feng X."/>
        </authorList>
    </citation>
    <scope>NUCLEOTIDE SEQUENCE</scope>
    <source>
        <strain evidence="9">KCTC 13126</strain>
    </source>
</reference>
<accession>A0A934VPA0</accession>
<dbReference type="Gene3D" id="3.40.720.10">
    <property type="entry name" value="Alkaline Phosphatase, subunit A"/>
    <property type="match status" value="1"/>
</dbReference>
<dbReference type="PANTHER" id="PTHR45953:SF1">
    <property type="entry name" value="IDURONATE 2-SULFATASE"/>
    <property type="match status" value="1"/>
</dbReference>
<evidence type="ECO:0000256" key="6">
    <source>
        <dbReference type="ARBA" id="ARBA00022837"/>
    </source>
</evidence>
<dbReference type="InterPro" id="IPR017850">
    <property type="entry name" value="Alkaline_phosphatase_core_sf"/>
</dbReference>
<proteinExistence type="inferred from homology"/>
<evidence type="ECO:0000256" key="2">
    <source>
        <dbReference type="ARBA" id="ARBA00008779"/>
    </source>
</evidence>
<organism evidence="9 10">
    <name type="scientific">Pelagicoccus mobilis</name>
    <dbReference type="NCBI Taxonomy" id="415221"/>
    <lineage>
        <taxon>Bacteria</taxon>
        <taxon>Pseudomonadati</taxon>
        <taxon>Verrucomicrobiota</taxon>
        <taxon>Opitutia</taxon>
        <taxon>Puniceicoccales</taxon>
        <taxon>Pelagicoccaceae</taxon>
        <taxon>Pelagicoccus</taxon>
    </lineage>
</organism>